<dbReference type="Proteomes" id="UP001175226">
    <property type="component" value="Unassembled WGS sequence"/>
</dbReference>
<keyword evidence="1" id="KW-1015">Disulfide bond</keyword>
<comment type="caution">
    <text evidence="7">The sequence shown here is derived from an EMBL/GenBank/DDBJ whole genome shotgun (WGS) entry which is preliminary data.</text>
</comment>
<evidence type="ECO:0000313" key="7">
    <source>
        <dbReference type="EMBL" id="KAK0440710.1"/>
    </source>
</evidence>
<gene>
    <name evidence="7" type="ORF">EV421DRAFT_1891381</name>
</gene>
<dbReference type="PANTHER" id="PTHR45856:SF11">
    <property type="entry name" value="FUNGAL LIPASE-LIKE DOMAIN-CONTAINING PROTEIN"/>
    <property type="match status" value="1"/>
</dbReference>
<evidence type="ECO:0000313" key="8">
    <source>
        <dbReference type="Proteomes" id="UP001175226"/>
    </source>
</evidence>
<protein>
    <submittedName>
        <fullName evidence="7">Alpha/beta-hydrolase</fullName>
    </submittedName>
</protein>
<evidence type="ECO:0000256" key="2">
    <source>
        <dbReference type="ARBA" id="ARBA00043996"/>
    </source>
</evidence>
<dbReference type="Gene3D" id="3.40.50.1820">
    <property type="entry name" value="alpha/beta hydrolase"/>
    <property type="match status" value="1"/>
</dbReference>
<dbReference type="CDD" id="cd00519">
    <property type="entry name" value="Lipase_3"/>
    <property type="match status" value="1"/>
</dbReference>
<evidence type="ECO:0000256" key="4">
    <source>
        <dbReference type="ARBA" id="ARBA00048461"/>
    </source>
</evidence>
<dbReference type="AlphaFoldDB" id="A0AA39JDC8"/>
<evidence type="ECO:0000259" key="6">
    <source>
        <dbReference type="Pfam" id="PF01764"/>
    </source>
</evidence>
<organism evidence="7 8">
    <name type="scientific">Armillaria borealis</name>
    <dbReference type="NCBI Taxonomy" id="47425"/>
    <lineage>
        <taxon>Eukaryota</taxon>
        <taxon>Fungi</taxon>
        <taxon>Dikarya</taxon>
        <taxon>Basidiomycota</taxon>
        <taxon>Agaricomycotina</taxon>
        <taxon>Agaricomycetes</taxon>
        <taxon>Agaricomycetidae</taxon>
        <taxon>Agaricales</taxon>
        <taxon>Marasmiineae</taxon>
        <taxon>Physalacriaceae</taxon>
        <taxon>Armillaria</taxon>
    </lineage>
</organism>
<proteinExistence type="inferred from homology"/>
<evidence type="ECO:0000256" key="5">
    <source>
        <dbReference type="SAM" id="MobiDB-lite"/>
    </source>
</evidence>
<comment type="catalytic activity">
    <reaction evidence="4">
        <text>a monoacylglycerol + H2O = glycerol + a fatty acid + H(+)</text>
        <dbReference type="Rhea" id="RHEA:15245"/>
        <dbReference type="ChEBI" id="CHEBI:15377"/>
        <dbReference type="ChEBI" id="CHEBI:15378"/>
        <dbReference type="ChEBI" id="CHEBI:17408"/>
        <dbReference type="ChEBI" id="CHEBI:17754"/>
        <dbReference type="ChEBI" id="CHEBI:28868"/>
    </reaction>
</comment>
<sequence length="293" mass="31798">MKYLSCSVPCPSRTSVAFLLVYIPFLVVYPSIDASECSDILEDLIFYFKYASSAYTPFCPRPNGRNLVTEISNSVSDIQGFIARDGDRKELVLALRGSASIIDILVDSAIVLVPLITPGVEAPSGVRVHSGFLVGWNSIAIQIIAVIKQQLFLHPDLKSLVTTGHSLGGSLATLAAICLRGNFPSLTTRTYSYGAPRVGNKEFADYFNGEFGVNAFRVVHSNDGVPTMIPTSLGYHHHGVEYWQTEDHPQENSTKQCSPDGEDPRCSASVPSEGVNAAHMTYFGILATTPFCI</sequence>
<accession>A0AA39JDC8</accession>
<evidence type="ECO:0000256" key="3">
    <source>
        <dbReference type="ARBA" id="ARBA00047591"/>
    </source>
</evidence>
<dbReference type="SUPFAM" id="SSF53474">
    <property type="entry name" value="alpha/beta-Hydrolases"/>
    <property type="match status" value="1"/>
</dbReference>
<dbReference type="EMBL" id="JAUEPT010000032">
    <property type="protein sequence ID" value="KAK0440710.1"/>
    <property type="molecule type" value="Genomic_DNA"/>
</dbReference>
<dbReference type="InterPro" id="IPR051218">
    <property type="entry name" value="Sec_MonoDiacylglyc_Lipase"/>
</dbReference>
<dbReference type="InterPro" id="IPR002921">
    <property type="entry name" value="Fungal_lipase-type"/>
</dbReference>
<keyword evidence="8" id="KW-1185">Reference proteome</keyword>
<feature type="region of interest" description="Disordered" evidence="5">
    <location>
        <begin position="246"/>
        <end position="270"/>
    </location>
</feature>
<evidence type="ECO:0000256" key="1">
    <source>
        <dbReference type="ARBA" id="ARBA00023157"/>
    </source>
</evidence>
<dbReference type="Pfam" id="PF01764">
    <property type="entry name" value="Lipase_3"/>
    <property type="match status" value="1"/>
</dbReference>
<dbReference type="PANTHER" id="PTHR45856">
    <property type="entry name" value="ALPHA/BETA-HYDROLASES SUPERFAMILY PROTEIN"/>
    <property type="match status" value="1"/>
</dbReference>
<reference evidence="7" key="1">
    <citation type="submission" date="2023-06" db="EMBL/GenBank/DDBJ databases">
        <authorList>
            <consortium name="Lawrence Berkeley National Laboratory"/>
            <person name="Ahrendt S."/>
            <person name="Sahu N."/>
            <person name="Indic B."/>
            <person name="Wong-Bajracharya J."/>
            <person name="Merenyi Z."/>
            <person name="Ke H.-M."/>
            <person name="Monk M."/>
            <person name="Kocsube S."/>
            <person name="Drula E."/>
            <person name="Lipzen A."/>
            <person name="Balint B."/>
            <person name="Henrissat B."/>
            <person name="Andreopoulos B."/>
            <person name="Martin F.M."/>
            <person name="Harder C.B."/>
            <person name="Rigling D."/>
            <person name="Ford K.L."/>
            <person name="Foster G.D."/>
            <person name="Pangilinan J."/>
            <person name="Papanicolaou A."/>
            <person name="Barry K."/>
            <person name="LaButti K."/>
            <person name="Viragh M."/>
            <person name="Koriabine M."/>
            <person name="Yan M."/>
            <person name="Riley R."/>
            <person name="Champramary S."/>
            <person name="Plett K.L."/>
            <person name="Tsai I.J."/>
            <person name="Slot J."/>
            <person name="Sipos G."/>
            <person name="Plett J."/>
            <person name="Nagy L.G."/>
            <person name="Grigoriev I.V."/>
        </authorList>
    </citation>
    <scope>NUCLEOTIDE SEQUENCE</scope>
    <source>
        <strain evidence="7">FPL87.14</strain>
    </source>
</reference>
<comment type="similarity">
    <text evidence="2">Belongs to the AB hydrolase superfamily. Lipase family. Class 3 subfamily.</text>
</comment>
<dbReference type="InterPro" id="IPR029058">
    <property type="entry name" value="AB_hydrolase_fold"/>
</dbReference>
<name>A0AA39JDC8_9AGAR</name>
<dbReference type="GO" id="GO:0006629">
    <property type="term" value="P:lipid metabolic process"/>
    <property type="evidence" value="ECO:0007669"/>
    <property type="project" value="InterPro"/>
</dbReference>
<comment type="catalytic activity">
    <reaction evidence="3">
        <text>a diacylglycerol + H2O = a monoacylglycerol + a fatty acid + H(+)</text>
        <dbReference type="Rhea" id="RHEA:32731"/>
        <dbReference type="ChEBI" id="CHEBI:15377"/>
        <dbReference type="ChEBI" id="CHEBI:15378"/>
        <dbReference type="ChEBI" id="CHEBI:17408"/>
        <dbReference type="ChEBI" id="CHEBI:18035"/>
        <dbReference type="ChEBI" id="CHEBI:28868"/>
    </reaction>
</comment>
<feature type="domain" description="Fungal lipase-type" evidence="6">
    <location>
        <begin position="92"/>
        <end position="230"/>
    </location>
</feature>